<sequence length="60" mass="6805">MPCFADDSGFCVEALSNGPGVKSKRFLEKFSSNKKAFEYIKLEKSIRNKIKLDGKTNFQL</sequence>
<dbReference type="Gene3D" id="3.90.950.10">
    <property type="match status" value="1"/>
</dbReference>
<evidence type="ECO:0000313" key="1">
    <source>
        <dbReference type="EMBL" id="SVD86972.1"/>
    </source>
</evidence>
<name>A0A382YUN8_9ZZZZ</name>
<dbReference type="GO" id="GO:0009143">
    <property type="term" value="P:nucleoside triphosphate catabolic process"/>
    <property type="evidence" value="ECO:0007669"/>
    <property type="project" value="InterPro"/>
</dbReference>
<dbReference type="AlphaFoldDB" id="A0A382YUN8"/>
<dbReference type="Pfam" id="PF01725">
    <property type="entry name" value="Ham1p_like"/>
    <property type="match status" value="1"/>
</dbReference>
<feature type="non-terminal residue" evidence="1">
    <location>
        <position position="60"/>
    </location>
</feature>
<dbReference type="InterPro" id="IPR029001">
    <property type="entry name" value="ITPase-like_fam"/>
</dbReference>
<accession>A0A382YUN8</accession>
<gene>
    <name evidence="1" type="ORF">METZ01_LOCUS439826</name>
</gene>
<protein>
    <submittedName>
        <fullName evidence="1">Uncharacterized protein</fullName>
    </submittedName>
</protein>
<organism evidence="1">
    <name type="scientific">marine metagenome</name>
    <dbReference type="NCBI Taxonomy" id="408172"/>
    <lineage>
        <taxon>unclassified sequences</taxon>
        <taxon>metagenomes</taxon>
        <taxon>ecological metagenomes</taxon>
    </lineage>
</organism>
<proteinExistence type="predicted"/>
<reference evidence="1" key="1">
    <citation type="submission" date="2018-05" db="EMBL/GenBank/DDBJ databases">
        <authorList>
            <person name="Lanie J.A."/>
            <person name="Ng W.-L."/>
            <person name="Kazmierczak K.M."/>
            <person name="Andrzejewski T.M."/>
            <person name="Davidsen T.M."/>
            <person name="Wayne K.J."/>
            <person name="Tettelin H."/>
            <person name="Glass J.I."/>
            <person name="Rusch D."/>
            <person name="Podicherti R."/>
            <person name="Tsui H.-C.T."/>
            <person name="Winkler M.E."/>
        </authorList>
    </citation>
    <scope>NUCLEOTIDE SEQUENCE</scope>
</reference>
<dbReference type="SUPFAM" id="SSF52972">
    <property type="entry name" value="ITPase-like"/>
    <property type="match status" value="1"/>
</dbReference>
<dbReference type="GO" id="GO:0047429">
    <property type="term" value="F:nucleoside triphosphate diphosphatase activity"/>
    <property type="evidence" value="ECO:0007669"/>
    <property type="project" value="InterPro"/>
</dbReference>
<dbReference type="InterPro" id="IPR002637">
    <property type="entry name" value="RdgB/HAM1"/>
</dbReference>
<dbReference type="EMBL" id="UINC01178675">
    <property type="protein sequence ID" value="SVD86972.1"/>
    <property type="molecule type" value="Genomic_DNA"/>
</dbReference>